<dbReference type="InterPro" id="IPR036397">
    <property type="entry name" value="RNaseH_sf"/>
</dbReference>
<sequence>LWWVVVKFGSKKAEHAAPKAQDLAPEREDRRLRLITLRDRYTSTRAIADQWFTEHGRTIEMHTVYRRIRSFGLVSYRPHFVERRHWNQEWNTVVFSDESRFCLGMHDGRARVRWRRGERRDPQFSVERLVHRIVGVNVVWSDCLWK</sequence>
<evidence type="ECO:0000313" key="2">
    <source>
        <dbReference type="Proteomes" id="UP000292052"/>
    </source>
</evidence>
<dbReference type="Proteomes" id="UP000292052">
    <property type="component" value="Unassembled WGS sequence"/>
</dbReference>
<organism evidence="1 2">
    <name type="scientific">Asbolus verrucosus</name>
    <name type="common">Desert ironclad beetle</name>
    <dbReference type="NCBI Taxonomy" id="1661398"/>
    <lineage>
        <taxon>Eukaryota</taxon>
        <taxon>Metazoa</taxon>
        <taxon>Ecdysozoa</taxon>
        <taxon>Arthropoda</taxon>
        <taxon>Hexapoda</taxon>
        <taxon>Insecta</taxon>
        <taxon>Pterygota</taxon>
        <taxon>Neoptera</taxon>
        <taxon>Endopterygota</taxon>
        <taxon>Coleoptera</taxon>
        <taxon>Polyphaga</taxon>
        <taxon>Cucujiformia</taxon>
        <taxon>Tenebrionidae</taxon>
        <taxon>Pimeliinae</taxon>
        <taxon>Asbolus</taxon>
    </lineage>
</organism>
<dbReference type="Gene3D" id="3.30.420.10">
    <property type="entry name" value="Ribonuclease H-like superfamily/Ribonuclease H"/>
    <property type="match status" value="1"/>
</dbReference>
<feature type="non-terminal residue" evidence="1">
    <location>
        <position position="1"/>
    </location>
</feature>
<comment type="caution">
    <text evidence="1">The sequence shown here is derived from an EMBL/GenBank/DDBJ whole genome shotgun (WGS) entry which is preliminary data.</text>
</comment>
<name>A0A482VP11_ASBVE</name>
<feature type="non-terminal residue" evidence="1">
    <location>
        <position position="146"/>
    </location>
</feature>
<dbReference type="AlphaFoldDB" id="A0A482VP11"/>
<proteinExistence type="predicted"/>
<dbReference type="EMBL" id="QDEB01078003">
    <property type="protein sequence ID" value="RZC34661.1"/>
    <property type="molecule type" value="Genomic_DNA"/>
</dbReference>
<keyword evidence="2" id="KW-1185">Reference proteome</keyword>
<dbReference type="OrthoDB" id="10490691at2759"/>
<dbReference type="GO" id="GO:0003676">
    <property type="term" value="F:nucleic acid binding"/>
    <property type="evidence" value="ECO:0007669"/>
    <property type="project" value="InterPro"/>
</dbReference>
<evidence type="ECO:0000313" key="1">
    <source>
        <dbReference type="EMBL" id="RZC34661.1"/>
    </source>
</evidence>
<reference evidence="1 2" key="1">
    <citation type="submission" date="2017-03" db="EMBL/GenBank/DDBJ databases">
        <title>Genome of the blue death feigning beetle - Asbolus verrucosus.</title>
        <authorList>
            <person name="Rider S.D."/>
        </authorList>
    </citation>
    <scope>NUCLEOTIDE SEQUENCE [LARGE SCALE GENOMIC DNA]</scope>
    <source>
        <strain evidence="1">Butters</strain>
        <tissue evidence="1">Head and leg muscle</tissue>
    </source>
</reference>
<gene>
    <name evidence="1" type="ORF">BDFB_013144</name>
</gene>
<evidence type="ECO:0008006" key="3">
    <source>
        <dbReference type="Google" id="ProtNLM"/>
    </source>
</evidence>
<protein>
    <recommendedName>
        <fullName evidence="3">HTH Tnp Tc3 2 domain containing protein</fullName>
    </recommendedName>
</protein>
<accession>A0A482VP11</accession>